<reference evidence="7 8" key="1">
    <citation type="submission" date="2024-09" db="EMBL/GenBank/DDBJ databases">
        <authorList>
            <person name="Sun Q."/>
            <person name="Mori K."/>
        </authorList>
    </citation>
    <scope>NUCLEOTIDE SEQUENCE [LARGE SCALE GENOMIC DNA]</scope>
    <source>
        <strain evidence="7 8">CCM 7415</strain>
    </source>
</reference>
<evidence type="ECO:0000256" key="4">
    <source>
        <dbReference type="ARBA" id="ARBA00023163"/>
    </source>
</evidence>
<dbReference type="InterPro" id="IPR013572">
    <property type="entry name" value="Tscrpt_reg_MAATS_C"/>
</dbReference>
<evidence type="ECO:0000313" key="7">
    <source>
        <dbReference type="EMBL" id="MFC0269472.1"/>
    </source>
</evidence>
<dbReference type="PROSITE" id="PS50977">
    <property type="entry name" value="HTH_TETR_2"/>
    <property type="match status" value="1"/>
</dbReference>
<dbReference type="PRINTS" id="PR00455">
    <property type="entry name" value="HTHTETR"/>
</dbReference>
<accession>A0ABV6G912</accession>
<dbReference type="Proteomes" id="UP001589814">
    <property type="component" value="Unassembled WGS sequence"/>
</dbReference>
<dbReference type="PANTHER" id="PTHR30055:SF240">
    <property type="entry name" value="HTH-TYPE TRANSCRIPTIONAL REGULATOR ACRR"/>
    <property type="match status" value="1"/>
</dbReference>
<gene>
    <name evidence="7" type="ORF">ACFFHW_16005</name>
</gene>
<keyword evidence="4" id="KW-0804">Transcription</keyword>
<name>A0ABV6G912_9GAMM</name>
<proteinExistence type="predicted"/>
<organism evidence="7 8">
    <name type="scientific">Kushneria aurantia</name>
    <dbReference type="NCBI Taxonomy" id="504092"/>
    <lineage>
        <taxon>Bacteria</taxon>
        <taxon>Pseudomonadati</taxon>
        <taxon>Pseudomonadota</taxon>
        <taxon>Gammaproteobacteria</taxon>
        <taxon>Oceanospirillales</taxon>
        <taxon>Halomonadaceae</taxon>
        <taxon>Kushneria</taxon>
    </lineage>
</organism>
<evidence type="ECO:0000259" key="6">
    <source>
        <dbReference type="PROSITE" id="PS50977"/>
    </source>
</evidence>
<dbReference type="PANTHER" id="PTHR30055">
    <property type="entry name" value="HTH-TYPE TRANSCRIPTIONAL REGULATOR RUTR"/>
    <property type="match status" value="1"/>
</dbReference>
<keyword evidence="2" id="KW-0805">Transcription regulation</keyword>
<dbReference type="Pfam" id="PF08361">
    <property type="entry name" value="TetR_C_2"/>
    <property type="match status" value="1"/>
</dbReference>
<feature type="DNA-binding region" description="H-T-H motif" evidence="5">
    <location>
        <begin position="32"/>
        <end position="51"/>
    </location>
</feature>
<evidence type="ECO:0000256" key="3">
    <source>
        <dbReference type="ARBA" id="ARBA00023125"/>
    </source>
</evidence>
<comment type="caution">
    <text evidence="7">The sequence shown here is derived from an EMBL/GenBank/DDBJ whole genome shotgun (WGS) entry which is preliminary data.</text>
</comment>
<evidence type="ECO:0000256" key="1">
    <source>
        <dbReference type="ARBA" id="ARBA00022491"/>
    </source>
</evidence>
<dbReference type="SUPFAM" id="SSF48498">
    <property type="entry name" value="Tetracyclin repressor-like, C-terminal domain"/>
    <property type="match status" value="1"/>
</dbReference>
<keyword evidence="8" id="KW-1185">Reference proteome</keyword>
<dbReference type="EMBL" id="JBHLVX010000060">
    <property type="protein sequence ID" value="MFC0269472.1"/>
    <property type="molecule type" value="Genomic_DNA"/>
</dbReference>
<evidence type="ECO:0000256" key="2">
    <source>
        <dbReference type="ARBA" id="ARBA00023015"/>
    </source>
</evidence>
<evidence type="ECO:0000256" key="5">
    <source>
        <dbReference type="PROSITE-ProRule" id="PRU00335"/>
    </source>
</evidence>
<dbReference type="InterPro" id="IPR050109">
    <property type="entry name" value="HTH-type_TetR-like_transc_reg"/>
</dbReference>
<feature type="domain" description="HTH tetR-type" evidence="6">
    <location>
        <begin position="9"/>
        <end position="69"/>
    </location>
</feature>
<keyword evidence="3 5" id="KW-0238">DNA-binding</keyword>
<dbReference type="Pfam" id="PF00440">
    <property type="entry name" value="TetR_N"/>
    <property type="match status" value="1"/>
</dbReference>
<sequence length="216" mass="24032">MRKTKEEAELTRQTLMNAAEHLFIEKGLSRTTHNDIAARAGVTRGALNWHFPDGKNGILAALLDRKRQMTERLAQHLVDSEKSSSRPIAGMRDVLVRDIQSLARDVQLQRILCVINSRNEFIGDFAWVRDQLDQHNRECQSMLAEVFERGLRCGEARLHPGLTPTIAASLLLSSVIGMVNGWLNGCVTFDIAADSELLVDTLFAGMLCHDGLSLPT</sequence>
<protein>
    <submittedName>
        <fullName evidence="7">TetR family transcriptional regulator</fullName>
    </submittedName>
</protein>
<keyword evidence="1" id="KW-0678">Repressor</keyword>
<dbReference type="InterPro" id="IPR001647">
    <property type="entry name" value="HTH_TetR"/>
</dbReference>
<evidence type="ECO:0000313" key="8">
    <source>
        <dbReference type="Proteomes" id="UP001589814"/>
    </source>
</evidence>
<dbReference type="RefSeq" id="WP_019951105.1">
    <property type="nucleotide sequence ID" value="NZ_JBHLVX010000060.1"/>
</dbReference>
<dbReference type="SUPFAM" id="SSF46689">
    <property type="entry name" value="Homeodomain-like"/>
    <property type="match status" value="1"/>
</dbReference>
<dbReference type="InterPro" id="IPR036271">
    <property type="entry name" value="Tet_transcr_reg_TetR-rel_C_sf"/>
</dbReference>
<dbReference type="InterPro" id="IPR009057">
    <property type="entry name" value="Homeodomain-like_sf"/>
</dbReference>
<dbReference type="Gene3D" id="1.10.357.10">
    <property type="entry name" value="Tetracycline Repressor, domain 2"/>
    <property type="match status" value="1"/>
</dbReference>